<feature type="region of interest" description="Disordered" evidence="17">
    <location>
        <begin position="1"/>
        <end position="42"/>
    </location>
</feature>
<feature type="binding site" evidence="14">
    <location>
        <position position="407"/>
    </location>
    <ligand>
        <name>Na(+)</name>
        <dbReference type="ChEBI" id="CHEBI:29101"/>
        <label>1</label>
    </ligand>
</feature>
<dbReference type="PANTHER" id="PTHR11616">
    <property type="entry name" value="SODIUM/CHLORIDE DEPENDENT TRANSPORTER"/>
    <property type="match status" value="1"/>
</dbReference>
<evidence type="ECO:0000256" key="3">
    <source>
        <dbReference type="ARBA" id="ARBA00022448"/>
    </source>
</evidence>
<evidence type="ECO:0000256" key="18">
    <source>
        <dbReference type="SAM" id="Phobius"/>
    </source>
</evidence>
<comment type="subcellular location">
    <subcellularLocation>
        <location evidence="1">Membrane</location>
        <topology evidence="1">Multi-pass membrane protein</topology>
    </subcellularLocation>
</comment>
<name>A0A1Q3G5A3_CULTA</name>
<evidence type="ECO:0000256" key="17">
    <source>
        <dbReference type="SAM" id="MobiDB-lite"/>
    </source>
</evidence>
<keyword evidence="12" id="KW-0739">Sodium transport</keyword>
<dbReference type="InterPro" id="IPR000175">
    <property type="entry name" value="Na/ntran_symport"/>
</dbReference>
<sequence length="646" mass="72212">MENNTSDTLFAISYPSPKNDQENNANGAPPTEPTDAIKADDQQNRPEWSNQIEFLMSCISMSVGLGNVWRFPFTAYENGGGAFLIPYIIVLFVIGRPLYYLEMILGQFTSRSSVKIWEISPLFRGIGVGQLVGTFSVISYYVALIAITLSYMFASFASELPWAKCEESWGENCVDSAAVITNAGDRNITTVQAVSSSQVYFLNIVLKEKSQINDGIGSPDWKLSLWLLLAWVVIFLILVRGVRSSGKAAYVLALFPYAVLLIILIRALTLDGAIDGVIFFVKPQWGELLNPKVWYSATTQLFFSLSVGMGSIIMFSSYNNFHHNIYRDAMIVTTLDTFTSLLGGMTIFSILGNLAHNLGIEDISQVVKSGTGLAFISYPDAIAKFDVVPQLFAVLFFFMLFVLGVGSAVALHSAVITAVWDSFPKLKYWQVALVLSVVGYFCGLVYVTQGGQWILEIVDHYGGTTLIFVMAIIESFAIPWIYGLENLCHDVEYMVQRRVGLYWRLCWGLITPLFMIAVFIYSMVKYKWPTYSGNEYPDEALIGGLVVLAFGISQLVIWALWTISRDPTDASLWTKVKKASKYSSDWGPNSNVTKKAWLKYKEEAKTRREEIMIAKGHSNNSLKSKLYILLGLYDDFILLNDDNSKL</sequence>
<feature type="transmembrane region" description="Helical" evidence="18">
    <location>
        <begin position="391"/>
        <end position="416"/>
    </location>
</feature>
<dbReference type="CDD" id="cd10324">
    <property type="entry name" value="SLC6sbd"/>
    <property type="match status" value="1"/>
</dbReference>
<keyword evidence="3 16" id="KW-0813">Transport</keyword>
<feature type="binding site" evidence="14">
    <location>
        <position position="67"/>
    </location>
    <ligand>
        <name>Na(+)</name>
        <dbReference type="ChEBI" id="CHEBI:29101"/>
        <label>1</label>
    </ligand>
</feature>
<evidence type="ECO:0000256" key="14">
    <source>
        <dbReference type="PIRSR" id="PIRSR600175-1"/>
    </source>
</evidence>
<feature type="transmembrane region" description="Helical" evidence="18">
    <location>
        <begin position="254"/>
        <end position="281"/>
    </location>
</feature>
<evidence type="ECO:0000256" key="12">
    <source>
        <dbReference type="ARBA" id="ARBA00023201"/>
    </source>
</evidence>
<keyword evidence="7 18" id="KW-1133">Transmembrane helix</keyword>
<evidence type="ECO:0000256" key="5">
    <source>
        <dbReference type="ARBA" id="ARBA00022847"/>
    </source>
</evidence>
<keyword evidence="11" id="KW-0325">Glycoprotein</keyword>
<proteinExistence type="inferred from homology"/>
<dbReference type="InterPro" id="IPR037272">
    <property type="entry name" value="SNS_sf"/>
</dbReference>
<dbReference type="GO" id="GO:0046872">
    <property type="term" value="F:metal ion binding"/>
    <property type="evidence" value="ECO:0007669"/>
    <property type="project" value="UniProtKB-KW"/>
</dbReference>
<evidence type="ECO:0000256" key="11">
    <source>
        <dbReference type="ARBA" id="ARBA00023180"/>
    </source>
</evidence>
<dbReference type="PROSITE" id="PS00610">
    <property type="entry name" value="NA_NEUROTRAN_SYMP_1"/>
    <property type="match status" value="1"/>
</dbReference>
<feature type="binding site" evidence="14">
    <location>
        <position position="403"/>
    </location>
    <ligand>
        <name>Na(+)</name>
        <dbReference type="ChEBI" id="CHEBI:29101"/>
        <label>1</label>
    </ligand>
</feature>
<feature type="transmembrane region" description="Helical" evidence="18">
    <location>
        <begin position="329"/>
        <end position="351"/>
    </location>
</feature>
<dbReference type="GO" id="GO:0005886">
    <property type="term" value="C:plasma membrane"/>
    <property type="evidence" value="ECO:0007669"/>
    <property type="project" value="TreeGrafter"/>
</dbReference>
<keyword evidence="4 16" id="KW-0812">Transmembrane</keyword>
<feature type="binding site" evidence="14">
    <location>
        <position position="304"/>
    </location>
    <ligand>
        <name>Na(+)</name>
        <dbReference type="ChEBI" id="CHEBI:29101"/>
        <label>1</label>
    </ligand>
</feature>
<accession>A0A1Q3G5A3</accession>
<protein>
    <recommendedName>
        <fullName evidence="16">Transporter</fullName>
    </recommendedName>
</protein>
<organism evidence="19">
    <name type="scientific">Culex tarsalis</name>
    <name type="common">Encephalitis mosquito</name>
    <dbReference type="NCBI Taxonomy" id="7177"/>
    <lineage>
        <taxon>Eukaryota</taxon>
        <taxon>Metazoa</taxon>
        <taxon>Ecdysozoa</taxon>
        <taxon>Arthropoda</taxon>
        <taxon>Hexapoda</taxon>
        <taxon>Insecta</taxon>
        <taxon>Pterygota</taxon>
        <taxon>Neoptera</taxon>
        <taxon>Endopterygota</taxon>
        <taxon>Diptera</taxon>
        <taxon>Nematocera</taxon>
        <taxon>Culicoidea</taxon>
        <taxon>Culicidae</taxon>
        <taxon>Culicinae</taxon>
        <taxon>Culicini</taxon>
        <taxon>Culex</taxon>
        <taxon>Culex</taxon>
    </lineage>
</organism>
<evidence type="ECO:0000256" key="15">
    <source>
        <dbReference type="PIRSR" id="PIRSR600175-2"/>
    </source>
</evidence>
<feature type="transmembrane region" description="Helical" evidence="18">
    <location>
        <begin position="81"/>
        <end position="101"/>
    </location>
</feature>
<dbReference type="NCBIfam" id="NF037979">
    <property type="entry name" value="Na_transp"/>
    <property type="match status" value="1"/>
</dbReference>
<evidence type="ECO:0000256" key="8">
    <source>
        <dbReference type="ARBA" id="ARBA00023053"/>
    </source>
</evidence>
<dbReference type="GO" id="GO:0005283">
    <property type="term" value="F:amino acid:sodium symporter activity"/>
    <property type="evidence" value="ECO:0007669"/>
    <property type="project" value="TreeGrafter"/>
</dbReference>
<keyword evidence="15" id="KW-1015">Disulfide bond</keyword>
<evidence type="ECO:0000256" key="10">
    <source>
        <dbReference type="ARBA" id="ARBA00023136"/>
    </source>
</evidence>
<keyword evidence="10 18" id="KW-0472">Membrane</keyword>
<evidence type="ECO:0000256" key="6">
    <source>
        <dbReference type="ARBA" id="ARBA00022970"/>
    </source>
</evidence>
<keyword evidence="14" id="KW-0479">Metal-binding</keyword>
<evidence type="ECO:0000313" key="19">
    <source>
        <dbReference type="EMBL" id="JAV34977.1"/>
    </source>
</evidence>
<keyword evidence="5 16" id="KW-0769">Symport</keyword>
<comment type="function">
    <text evidence="13">Unusual broad substrate spectrum amino acid:sodium cotransporter that promotes absorption of the D isomers of essential amino acids. Neutral amino acids are the preferred substrates, especially methionine and phenylalanine.</text>
</comment>
<comment type="similarity">
    <text evidence="2 16">Belongs to the sodium:neurotransmitter symporter (SNF) (TC 2.A.22) family.</text>
</comment>
<keyword evidence="6" id="KW-0029">Amino-acid transport</keyword>
<dbReference type="PRINTS" id="PR00176">
    <property type="entry name" value="NANEUSMPORT"/>
</dbReference>
<feature type="transmembrane region" description="Helical" evidence="18">
    <location>
        <begin position="428"/>
        <end position="448"/>
    </location>
</feature>
<feature type="disulfide bond" evidence="15">
    <location>
        <begin position="165"/>
        <end position="173"/>
    </location>
</feature>
<feature type="compositionally biased region" description="Polar residues" evidence="17">
    <location>
        <begin position="16"/>
        <end position="26"/>
    </location>
</feature>
<keyword evidence="8 14" id="KW-0915">Sodium</keyword>
<dbReference type="EMBL" id="GFDL01000068">
    <property type="protein sequence ID" value="JAV34977.1"/>
    <property type="molecule type" value="Transcribed_RNA"/>
</dbReference>
<feature type="transmembrane region" description="Helical" evidence="18">
    <location>
        <begin position="460"/>
        <end position="481"/>
    </location>
</feature>
<dbReference type="PANTHER" id="PTHR11616:SF321">
    <property type="entry name" value="SODIUM-DEPENDENT NUTRIENT AMINO ACID TRANSPORTER 1-RELATED"/>
    <property type="match status" value="1"/>
</dbReference>
<dbReference type="AlphaFoldDB" id="A0A1Q3G5A3"/>
<reference evidence="19" key="1">
    <citation type="submission" date="2017-01" db="EMBL/GenBank/DDBJ databases">
        <title>A deep insight into the sialotranscriptome of adult male and female Cluex tarsalis mosquitoes.</title>
        <authorList>
            <person name="Ribeiro J.M."/>
            <person name="Moreira F."/>
            <person name="Bernard K.A."/>
            <person name="Calvo E."/>
        </authorList>
    </citation>
    <scope>NUCLEOTIDE SEQUENCE</scope>
    <source>
        <strain evidence="19">Kern County</strain>
        <tissue evidence="19">Salivary glands</tissue>
    </source>
</reference>
<evidence type="ECO:0000256" key="13">
    <source>
        <dbReference type="ARBA" id="ARBA00037785"/>
    </source>
</evidence>
<feature type="transmembrane region" description="Helical" evidence="18">
    <location>
        <begin position="122"/>
        <end position="154"/>
    </location>
</feature>
<dbReference type="SUPFAM" id="SSF161070">
    <property type="entry name" value="SNF-like"/>
    <property type="match status" value="1"/>
</dbReference>
<keyword evidence="9" id="KW-0406">Ion transport</keyword>
<evidence type="ECO:0000256" key="1">
    <source>
        <dbReference type="ARBA" id="ARBA00004141"/>
    </source>
</evidence>
<dbReference type="GO" id="GO:0089718">
    <property type="term" value="P:amino acid import across plasma membrane"/>
    <property type="evidence" value="ECO:0007669"/>
    <property type="project" value="TreeGrafter"/>
</dbReference>
<evidence type="ECO:0000256" key="4">
    <source>
        <dbReference type="ARBA" id="ARBA00022692"/>
    </source>
</evidence>
<feature type="transmembrane region" description="Helical" evidence="18">
    <location>
        <begin position="293"/>
        <end position="317"/>
    </location>
</feature>
<evidence type="ECO:0000256" key="9">
    <source>
        <dbReference type="ARBA" id="ARBA00023065"/>
    </source>
</evidence>
<evidence type="ECO:0000256" key="16">
    <source>
        <dbReference type="RuleBase" id="RU003732"/>
    </source>
</evidence>
<dbReference type="PROSITE" id="PS50267">
    <property type="entry name" value="NA_NEUROTRAN_SYMP_3"/>
    <property type="match status" value="1"/>
</dbReference>
<feature type="transmembrane region" description="Helical" evidence="18">
    <location>
        <begin position="223"/>
        <end position="242"/>
    </location>
</feature>
<feature type="binding site" evidence="14">
    <location>
        <position position="63"/>
    </location>
    <ligand>
        <name>Na(+)</name>
        <dbReference type="ChEBI" id="CHEBI:29101"/>
        <label>1</label>
    </ligand>
</feature>
<dbReference type="Pfam" id="PF00209">
    <property type="entry name" value="SNF"/>
    <property type="match status" value="1"/>
</dbReference>
<evidence type="ECO:0000256" key="7">
    <source>
        <dbReference type="ARBA" id="ARBA00022989"/>
    </source>
</evidence>
<feature type="transmembrane region" description="Helical" evidence="18">
    <location>
        <begin position="541"/>
        <end position="561"/>
    </location>
</feature>
<evidence type="ECO:0000256" key="2">
    <source>
        <dbReference type="ARBA" id="ARBA00006459"/>
    </source>
</evidence>
<dbReference type="GO" id="GO:0015179">
    <property type="term" value="F:L-amino acid transmembrane transporter activity"/>
    <property type="evidence" value="ECO:0007669"/>
    <property type="project" value="TreeGrafter"/>
</dbReference>
<feature type="transmembrane region" description="Helical" evidence="18">
    <location>
        <begin position="501"/>
        <end position="521"/>
    </location>
</feature>